<dbReference type="Proteomes" id="UP001472677">
    <property type="component" value="Unassembled WGS sequence"/>
</dbReference>
<accession>A0ABR2AW12</accession>
<evidence type="ECO:0000256" key="1">
    <source>
        <dbReference type="SAM" id="MobiDB-lite"/>
    </source>
</evidence>
<evidence type="ECO:0000313" key="3">
    <source>
        <dbReference type="Proteomes" id="UP001472677"/>
    </source>
</evidence>
<name>A0ABR2AW12_9ROSI</name>
<protein>
    <submittedName>
        <fullName evidence="2">Uncharacterized protein</fullName>
    </submittedName>
</protein>
<evidence type="ECO:0000313" key="2">
    <source>
        <dbReference type="EMBL" id="KAK8497851.1"/>
    </source>
</evidence>
<feature type="region of interest" description="Disordered" evidence="1">
    <location>
        <begin position="154"/>
        <end position="205"/>
    </location>
</feature>
<keyword evidence="3" id="KW-1185">Reference proteome</keyword>
<reference evidence="2 3" key="1">
    <citation type="journal article" date="2024" name="G3 (Bethesda)">
        <title>Genome assembly of Hibiscus sabdariffa L. provides insights into metabolisms of medicinal natural products.</title>
        <authorList>
            <person name="Kim T."/>
        </authorList>
    </citation>
    <scope>NUCLEOTIDE SEQUENCE [LARGE SCALE GENOMIC DNA]</scope>
    <source>
        <strain evidence="2">TK-2024</strain>
        <tissue evidence="2">Old leaves</tissue>
    </source>
</reference>
<proteinExistence type="predicted"/>
<comment type="caution">
    <text evidence="2">The sequence shown here is derived from an EMBL/GenBank/DDBJ whole genome shotgun (WGS) entry which is preliminary data.</text>
</comment>
<feature type="compositionally biased region" description="Low complexity" evidence="1">
    <location>
        <begin position="167"/>
        <end position="179"/>
    </location>
</feature>
<organism evidence="2 3">
    <name type="scientific">Hibiscus sabdariffa</name>
    <name type="common">roselle</name>
    <dbReference type="NCBI Taxonomy" id="183260"/>
    <lineage>
        <taxon>Eukaryota</taxon>
        <taxon>Viridiplantae</taxon>
        <taxon>Streptophyta</taxon>
        <taxon>Embryophyta</taxon>
        <taxon>Tracheophyta</taxon>
        <taxon>Spermatophyta</taxon>
        <taxon>Magnoliopsida</taxon>
        <taxon>eudicotyledons</taxon>
        <taxon>Gunneridae</taxon>
        <taxon>Pentapetalae</taxon>
        <taxon>rosids</taxon>
        <taxon>malvids</taxon>
        <taxon>Malvales</taxon>
        <taxon>Malvaceae</taxon>
        <taxon>Malvoideae</taxon>
        <taxon>Hibiscus</taxon>
    </lineage>
</organism>
<dbReference type="EMBL" id="JBBPBM010000291">
    <property type="protein sequence ID" value="KAK8497851.1"/>
    <property type="molecule type" value="Genomic_DNA"/>
</dbReference>
<gene>
    <name evidence="2" type="ORF">V6N12_067127</name>
</gene>
<sequence length="205" mass="21611">MVVGDTVASDNPPSIVVNLTVDRPSDVDSTVDPDVNIVYGNPSSNGVNSMIDAFVPTSNTYHQLAPLVSLPQQHIPSFVVYGTQSPPVFASPILSSSMVSSVPSSPQAHIAMPKTVVDNTCDVVGLSHVINSEAQRLPMFTVLVVSPLQQQMHASSSSQHDIPPPTSLASSLASPLHSSDQISEHNEGDLVGSMDFGTRTRSKKG</sequence>